<dbReference type="EMBL" id="QWIM01000859">
    <property type="protein sequence ID" value="RMY30337.1"/>
    <property type="molecule type" value="Genomic_DNA"/>
</dbReference>
<dbReference type="EMBL" id="QWIJ01000724">
    <property type="protein sequence ID" value="RMX79325.1"/>
    <property type="molecule type" value="Genomic_DNA"/>
</dbReference>
<dbReference type="EMBL" id="QWIL01000618">
    <property type="protein sequence ID" value="RMY16859.1"/>
    <property type="molecule type" value="Genomic_DNA"/>
</dbReference>
<dbReference type="InterPro" id="IPR038883">
    <property type="entry name" value="AN11006-like"/>
</dbReference>
<dbReference type="AlphaFoldDB" id="A0A3M6ZP30"/>
<dbReference type="Proteomes" id="UP000276864">
    <property type="component" value="Unassembled WGS sequence"/>
</dbReference>
<reference evidence="5 6" key="1">
    <citation type="journal article" date="2018" name="BMC Genomics">
        <title>Genomic evidence for intraspecific hybridization in a clonal and extremely halotolerant yeast.</title>
        <authorList>
            <person name="Gostincar C."/>
            <person name="Stajich J.E."/>
            <person name="Zupancic J."/>
            <person name="Zalar P."/>
            <person name="Gunde-Cimerman N."/>
        </authorList>
    </citation>
    <scope>NUCLEOTIDE SEQUENCE [LARGE SCALE GENOMIC DNA]</scope>
    <source>
        <strain evidence="4 6">EXF-6651</strain>
        <strain evidence="2 8">EXF-6654</strain>
        <strain evidence="1 7">EXF-6656</strain>
        <strain evidence="3 5">EXF-6669</strain>
    </source>
</reference>
<dbReference type="EMBL" id="QWIK01000644">
    <property type="protein sequence ID" value="RMY03017.1"/>
    <property type="molecule type" value="Genomic_DNA"/>
</dbReference>
<dbReference type="PANTHER" id="PTHR42085:SF4">
    <property type="entry name" value="F-BOX DOMAIN-CONTAINING PROTEIN"/>
    <property type="match status" value="1"/>
</dbReference>
<protein>
    <recommendedName>
        <fullName evidence="9">F-box domain-containing protein</fullName>
    </recommendedName>
</protein>
<dbReference type="Proteomes" id="UP000271337">
    <property type="component" value="Unassembled WGS sequence"/>
</dbReference>
<evidence type="ECO:0000313" key="4">
    <source>
        <dbReference type="EMBL" id="RMY30337.1"/>
    </source>
</evidence>
<dbReference type="PANTHER" id="PTHR42085">
    <property type="entry name" value="F-BOX DOMAIN-CONTAINING PROTEIN"/>
    <property type="match status" value="1"/>
</dbReference>
<dbReference type="OrthoDB" id="3646601at2759"/>
<sequence>MNRIQHSAKDTGAASKPFRLLELPPELWTRICTLAIVDPADITIKQAAYPKLVCLQALQPPITRTCRALRSECLPLFYKLVNFIILDEYADVEGIVKWLRSLGKKNRGRFRRLYLACRREDPGSPYFGDEDEAGWDYDEVNVLREFGAQFEKSQLDEWKDPDFKVLYSIRLVE</sequence>
<evidence type="ECO:0000313" key="5">
    <source>
        <dbReference type="Proteomes" id="UP000271337"/>
    </source>
</evidence>
<dbReference type="Proteomes" id="UP000281245">
    <property type="component" value="Unassembled WGS sequence"/>
</dbReference>
<proteinExistence type="predicted"/>
<dbReference type="Proteomes" id="UP000282582">
    <property type="component" value="Unassembled WGS sequence"/>
</dbReference>
<name>A0A3M6ZP30_HORWE</name>
<evidence type="ECO:0000313" key="6">
    <source>
        <dbReference type="Proteomes" id="UP000276864"/>
    </source>
</evidence>
<dbReference type="VEuPathDB" id="FungiDB:BTJ68_13888"/>
<comment type="caution">
    <text evidence="3">The sequence shown here is derived from an EMBL/GenBank/DDBJ whole genome shotgun (WGS) entry which is preliminary data.</text>
</comment>
<gene>
    <name evidence="4" type="ORF">D0866_08066</name>
    <name evidence="3" type="ORF">D0867_06380</name>
    <name evidence="2" type="ORF">D0868_07676</name>
    <name evidence="1" type="ORF">D0869_08398</name>
</gene>
<accession>A0A3M6ZP30</accession>
<evidence type="ECO:0000313" key="2">
    <source>
        <dbReference type="EMBL" id="RMY03017.1"/>
    </source>
</evidence>
<evidence type="ECO:0008006" key="9">
    <source>
        <dbReference type="Google" id="ProtNLM"/>
    </source>
</evidence>
<organism evidence="3 5">
    <name type="scientific">Hortaea werneckii</name>
    <name type="common">Black yeast</name>
    <name type="synonym">Cladosporium werneckii</name>
    <dbReference type="NCBI Taxonomy" id="91943"/>
    <lineage>
        <taxon>Eukaryota</taxon>
        <taxon>Fungi</taxon>
        <taxon>Dikarya</taxon>
        <taxon>Ascomycota</taxon>
        <taxon>Pezizomycotina</taxon>
        <taxon>Dothideomycetes</taxon>
        <taxon>Dothideomycetidae</taxon>
        <taxon>Mycosphaerellales</taxon>
        <taxon>Teratosphaeriaceae</taxon>
        <taxon>Hortaea</taxon>
    </lineage>
</organism>
<evidence type="ECO:0000313" key="1">
    <source>
        <dbReference type="EMBL" id="RMX79325.1"/>
    </source>
</evidence>
<evidence type="ECO:0000313" key="3">
    <source>
        <dbReference type="EMBL" id="RMY16859.1"/>
    </source>
</evidence>
<evidence type="ECO:0000313" key="8">
    <source>
        <dbReference type="Proteomes" id="UP000282582"/>
    </source>
</evidence>
<evidence type="ECO:0000313" key="7">
    <source>
        <dbReference type="Proteomes" id="UP000281245"/>
    </source>
</evidence>